<accession>A0A438HWX9</accession>
<keyword evidence="1" id="KW-0812">Transmembrane</keyword>
<dbReference type="Pfam" id="PF07727">
    <property type="entry name" value="RVT_2"/>
    <property type="match status" value="1"/>
</dbReference>
<feature type="transmembrane region" description="Helical" evidence="1">
    <location>
        <begin position="56"/>
        <end position="74"/>
    </location>
</feature>
<dbReference type="AlphaFoldDB" id="A0A438HWX9"/>
<organism evidence="3 4">
    <name type="scientific">Vitis vinifera</name>
    <name type="common">Grape</name>
    <dbReference type="NCBI Taxonomy" id="29760"/>
    <lineage>
        <taxon>Eukaryota</taxon>
        <taxon>Viridiplantae</taxon>
        <taxon>Streptophyta</taxon>
        <taxon>Embryophyta</taxon>
        <taxon>Tracheophyta</taxon>
        <taxon>Spermatophyta</taxon>
        <taxon>Magnoliopsida</taxon>
        <taxon>eudicotyledons</taxon>
        <taxon>Gunneridae</taxon>
        <taxon>Pentapetalae</taxon>
        <taxon>rosids</taxon>
        <taxon>Vitales</taxon>
        <taxon>Vitaceae</taxon>
        <taxon>Viteae</taxon>
        <taxon>Vitis</taxon>
    </lineage>
</organism>
<dbReference type="EMBL" id="QGNW01000169">
    <property type="protein sequence ID" value="RVW88900.1"/>
    <property type="molecule type" value="Genomic_DNA"/>
</dbReference>
<evidence type="ECO:0000313" key="3">
    <source>
        <dbReference type="EMBL" id="RVW88900.1"/>
    </source>
</evidence>
<gene>
    <name evidence="3" type="primary">GIP_142</name>
    <name evidence="3" type="ORF">CK203_045049</name>
</gene>
<sequence length="191" mass="21980">MSFLVVHIPFFSIPSKCHTLSKFDIICINPFLDDPSNPIPPISYDVPLPITPLPPLYSIFFIVILVGLEQLRLMQLMVYKIKTKSDGSVERYKARLVVKGFTHKYGMDYEETFALVTRMTTIRALIAVVFNYQSHISQMGVKNVFLNGDLKEEIMWYLLLMFLTTLEKFANSHRLCIVSKKPIELGLRGFL</sequence>
<evidence type="ECO:0000256" key="1">
    <source>
        <dbReference type="SAM" id="Phobius"/>
    </source>
</evidence>
<name>A0A438HWX9_VITVI</name>
<protein>
    <submittedName>
        <fullName evidence="3">Copia protein</fullName>
    </submittedName>
</protein>
<reference evidence="3 4" key="1">
    <citation type="journal article" date="2018" name="PLoS Genet.">
        <title>Population sequencing reveals clonal diversity and ancestral inbreeding in the grapevine cultivar Chardonnay.</title>
        <authorList>
            <person name="Roach M.J."/>
            <person name="Johnson D.L."/>
            <person name="Bohlmann J."/>
            <person name="van Vuuren H.J."/>
            <person name="Jones S.J."/>
            <person name="Pretorius I.S."/>
            <person name="Schmidt S.A."/>
            <person name="Borneman A.R."/>
        </authorList>
    </citation>
    <scope>NUCLEOTIDE SEQUENCE [LARGE SCALE GENOMIC DNA]</scope>
    <source>
        <strain evidence="4">cv. Chardonnay</strain>
        <tissue evidence="3">Leaf</tissue>
    </source>
</reference>
<keyword evidence="1" id="KW-0472">Membrane</keyword>
<evidence type="ECO:0000313" key="4">
    <source>
        <dbReference type="Proteomes" id="UP000288805"/>
    </source>
</evidence>
<proteinExistence type="predicted"/>
<keyword evidence="1" id="KW-1133">Transmembrane helix</keyword>
<evidence type="ECO:0000259" key="2">
    <source>
        <dbReference type="Pfam" id="PF07727"/>
    </source>
</evidence>
<dbReference type="InterPro" id="IPR013103">
    <property type="entry name" value="RVT_2"/>
</dbReference>
<feature type="domain" description="Reverse transcriptase Ty1/copia-type" evidence="2">
    <location>
        <begin position="77"/>
        <end position="155"/>
    </location>
</feature>
<dbReference type="Proteomes" id="UP000288805">
    <property type="component" value="Unassembled WGS sequence"/>
</dbReference>
<comment type="caution">
    <text evidence="3">The sequence shown here is derived from an EMBL/GenBank/DDBJ whole genome shotgun (WGS) entry which is preliminary data.</text>
</comment>